<dbReference type="Proteomes" id="UP000075320">
    <property type="component" value="Unassembled WGS sequence"/>
</dbReference>
<protein>
    <submittedName>
        <fullName evidence="2">Uncharacterized protein</fullName>
    </submittedName>
</protein>
<organism evidence="2 3">
    <name type="scientific">Bdellovibrio bacteriovorus</name>
    <dbReference type="NCBI Taxonomy" id="959"/>
    <lineage>
        <taxon>Bacteria</taxon>
        <taxon>Pseudomonadati</taxon>
        <taxon>Bdellovibrionota</taxon>
        <taxon>Bdellovibrionia</taxon>
        <taxon>Bdellovibrionales</taxon>
        <taxon>Pseudobdellovibrionaceae</taxon>
        <taxon>Bdellovibrio</taxon>
    </lineage>
</organism>
<dbReference type="EMBL" id="LUKE01000001">
    <property type="protein sequence ID" value="KYG66835.1"/>
    <property type="molecule type" value="Genomic_DNA"/>
</dbReference>
<evidence type="ECO:0000256" key="1">
    <source>
        <dbReference type="SAM" id="Phobius"/>
    </source>
</evidence>
<sequence>MKKFKNFSKNLLKNKRGQGATEYILLLVVVVALVMLFKDKIKSTMDGKIGELSEKITNFQGE</sequence>
<keyword evidence="1" id="KW-1133">Transmembrane helix</keyword>
<evidence type="ECO:0000313" key="2">
    <source>
        <dbReference type="EMBL" id="KYG66835.1"/>
    </source>
</evidence>
<dbReference type="AlphaFoldDB" id="A0A150WRJ9"/>
<comment type="caution">
    <text evidence="2">The sequence shown here is derived from an EMBL/GenBank/DDBJ whole genome shotgun (WGS) entry which is preliminary data.</text>
</comment>
<reference evidence="2 3" key="1">
    <citation type="submission" date="2016-03" db="EMBL/GenBank/DDBJ databases">
        <authorList>
            <person name="Ploux O."/>
        </authorList>
    </citation>
    <scope>NUCLEOTIDE SEQUENCE [LARGE SCALE GENOMIC DNA]</scope>
    <source>
        <strain evidence="2 3">R0</strain>
    </source>
</reference>
<name>A0A150WRJ9_BDEBC</name>
<keyword evidence="1" id="KW-0472">Membrane</keyword>
<feature type="transmembrane region" description="Helical" evidence="1">
    <location>
        <begin position="20"/>
        <end position="37"/>
    </location>
</feature>
<evidence type="ECO:0000313" key="3">
    <source>
        <dbReference type="Proteomes" id="UP000075320"/>
    </source>
</evidence>
<proteinExistence type="predicted"/>
<dbReference type="RefSeq" id="WP_061834413.1">
    <property type="nucleotide sequence ID" value="NZ_LUKE01000001.1"/>
</dbReference>
<keyword evidence="3" id="KW-1185">Reference proteome</keyword>
<accession>A0A150WRJ9</accession>
<keyword evidence="1" id="KW-0812">Transmembrane</keyword>
<gene>
    <name evidence="2" type="ORF">AZI86_07310</name>
</gene>